<keyword evidence="1" id="KW-0472">Membrane</keyword>
<name>A0A679FS25_9BACL</name>
<reference evidence="3" key="1">
    <citation type="journal article" date="2020" name="Microbiol. Resour. Announc.">
        <title>Complete Genome Sequence of Geobacillus sp. Strain E55-1, Isolated from Mine Geyser in Japan.</title>
        <authorList>
            <person name="Miyazaki K."/>
            <person name="Hase E."/>
            <person name="Tokito N."/>
        </authorList>
    </citation>
    <scope>NUCLEOTIDE SEQUENCE [LARGE SCALE GENOMIC DNA]</scope>
    <source>
        <strain evidence="3">E55-1</strain>
        <plasmid evidence="3">pGspE55-1</plasmid>
    </source>
</reference>
<keyword evidence="2" id="KW-0614">Plasmid</keyword>
<evidence type="ECO:0000313" key="2">
    <source>
        <dbReference type="EMBL" id="BBW98940.1"/>
    </source>
</evidence>
<gene>
    <name evidence="2" type="ORF">GsuE55_37730</name>
</gene>
<evidence type="ECO:0000256" key="1">
    <source>
        <dbReference type="SAM" id="Phobius"/>
    </source>
</evidence>
<organism evidence="2 3">
    <name type="scientific">Geobacillus subterraneus</name>
    <dbReference type="NCBI Taxonomy" id="129338"/>
    <lineage>
        <taxon>Bacteria</taxon>
        <taxon>Bacillati</taxon>
        <taxon>Bacillota</taxon>
        <taxon>Bacilli</taxon>
        <taxon>Bacillales</taxon>
        <taxon>Anoxybacillaceae</taxon>
        <taxon>Geobacillus</taxon>
    </lineage>
</organism>
<feature type="transmembrane region" description="Helical" evidence="1">
    <location>
        <begin position="12"/>
        <end position="31"/>
    </location>
</feature>
<keyword evidence="1" id="KW-1133">Transmembrane helix</keyword>
<keyword evidence="1" id="KW-0812">Transmembrane</keyword>
<dbReference type="EMBL" id="AP022558">
    <property type="protein sequence ID" value="BBW98940.1"/>
    <property type="molecule type" value="Genomic_DNA"/>
</dbReference>
<dbReference type="AlphaFoldDB" id="A0A679FS25"/>
<dbReference type="Proteomes" id="UP000501421">
    <property type="component" value="Plasmid pGspE55-1"/>
</dbReference>
<keyword evidence="3" id="KW-1185">Reference proteome</keyword>
<proteinExistence type="predicted"/>
<protein>
    <submittedName>
        <fullName evidence="2">Uncharacterized protein</fullName>
    </submittedName>
</protein>
<sequence length="60" mass="6287">MLKKLKEKAGYISIETVVIAGLMIGLGAYAISQFYAVGQAATEAGITNVSKILDVGITQQ</sequence>
<evidence type="ECO:0000313" key="3">
    <source>
        <dbReference type="Proteomes" id="UP000501421"/>
    </source>
</evidence>
<geneLocation type="plasmid" evidence="2 3">
    <name>pGspE55-1</name>
</geneLocation>
<accession>A0A679FS25</accession>
<dbReference type="RefSeq" id="WP_172418912.1">
    <property type="nucleotide sequence ID" value="NZ_AP022558.1"/>
</dbReference>